<protein>
    <recommendedName>
        <fullName evidence="7">Ig-like domain-containing protein</fullName>
    </recommendedName>
</protein>
<dbReference type="GeneTree" id="ENSGT01030000234557"/>
<keyword evidence="1 6" id="KW-0732">Signal</keyword>
<evidence type="ECO:0000313" key="9">
    <source>
        <dbReference type="Proteomes" id="UP000694392"/>
    </source>
</evidence>
<sequence>MGTLWLFVSAFFLAPRSVAGNSVTQTQGSVSQKEGQSVIINCGYSTTYTSYILNWYQQQPGKQPVLIAYYRSWASSDEKPISVLLRFSSKLNTAAKSYTLVITEAQLSDSTVYFCALREATVLQSAQI</sequence>
<evidence type="ECO:0000256" key="1">
    <source>
        <dbReference type="ARBA" id="ARBA00022729"/>
    </source>
</evidence>
<dbReference type="InterPro" id="IPR036179">
    <property type="entry name" value="Ig-like_dom_sf"/>
</dbReference>
<keyword evidence="4" id="KW-0393">Immunoglobulin domain</keyword>
<dbReference type="InterPro" id="IPR013106">
    <property type="entry name" value="Ig_V-set"/>
</dbReference>
<evidence type="ECO:0000256" key="5">
    <source>
        <dbReference type="ARBA" id="ARBA00043266"/>
    </source>
</evidence>
<keyword evidence="2" id="KW-1064">Adaptive immunity</keyword>
<evidence type="ECO:0000256" key="2">
    <source>
        <dbReference type="ARBA" id="ARBA00023130"/>
    </source>
</evidence>
<dbReference type="InterPro" id="IPR051287">
    <property type="entry name" value="TCR_variable_region"/>
</dbReference>
<keyword evidence="3" id="KW-0675">Receptor</keyword>
<dbReference type="InterPro" id="IPR003599">
    <property type="entry name" value="Ig_sub"/>
</dbReference>
<keyword evidence="5" id="KW-0391">Immunity</keyword>
<dbReference type="SUPFAM" id="SSF48726">
    <property type="entry name" value="Immunoglobulin"/>
    <property type="match status" value="1"/>
</dbReference>
<keyword evidence="9" id="KW-1185">Reference proteome</keyword>
<dbReference type="Ensembl" id="ENSSPUT00000008172.1">
    <property type="protein sequence ID" value="ENSSPUP00000007672.1"/>
    <property type="gene ID" value="ENSSPUG00000005926.1"/>
</dbReference>
<organism evidence="8 9">
    <name type="scientific">Sphenodon punctatus</name>
    <name type="common">Tuatara</name>
    <name type="synonym">Hatteria punctata</name>
    <dbReference type="NCBI Taxonomy" id="8508"/>
    <lineage>
        <taxon>Eukaryota</taxon>
        <taxon>Metazoa</taxon>
        <taxon>Chordata</taxon>
        <taxon>Craniata</taxon>
        <taxon>Vertebrata</taxon>
        <taxon>Euteleostomi</taxon>
        <taxon>Lepidosauria</taxon>
        <taxon>Sphenodontia</taxon>
        <taxon>Sphenodontidae</taxon>
        <taxon>Sphenodon</taxon>
    </lineage>
</organism>
<evidence type="ECO:0000313" key="8">
    <source>
        <dbReference type="Ensembl" id="ENSSPUP00000007672.1"/>
    </source>
</evidence>
<dbReference type="GO" id="GO:0042101">
    <property type="term" value="C:T cell receptor complex"/>
    <property type="evidence" value="ECO:0007669"/>
    <property type="project" value="UniProtKB-KW"/>
</dbReference>
<dbReference type="PANTHER" id="PTHR19367">
    <property type="entry name" value="T-CELL RECEPTOR ALPHA CHAIN V REGION"/>
    <property type="match status" value="1"/>
</dbReference>
<dbReference type="PROSITE" id="PS50835">
    <property type="entry name" value="IG_LIKE"/>
    <property type="match status" value="1"/>
</dbReference>
<proteinExistence type="predicted"/>
<feature type="signal peptide" evidence="6">
    <location>
        <begin position="1"/>
        <end position="20"/>
    </location>
</feature>
<evidence type="ECO:0000256" key="6">
    <source>
        <dbReference type="SAM" id="SignalP"/>
    </source>
</evidence>
<dbReference type="Pfam" id="PF07686">
    <property type="entry name" value="V-set"/>
    <property type="match status" value="1"/>
</dbReference>
<dbReference type="GO" id="GO:0002250">
    <property type="term" value="P:adaptive immune response"/>
    <property type="evidence" value="ECO:0007669"/>
    <property type="project" value="UniProtKB-KW"/>
</dbReference>
<accession>A0A8D0GN30</accession>
<dbReference type="PANTHER" id="PTHR19367:SF18">
    <property type="entry name" value="T CELL RECEPTOR ALPHA VARIABLE 16"/>
    <property type="match status" value="1"/>
</dbReference>
<evidence type="ECO:0000256" key="4">
    <source>
        <dbReference type="ARBA" id="ARBA00023319"/>
    </source>
</evidence>
<feature type="domain" description="Ig-like" evidence="7">
    <location>
        <begin position="15"/>
        <end position="128"/>
    </location>
</feature>
<reference evidence="8" key="1">
    <citation type="submission" date="2025-08" db="UniProtKB">
        <authorList>
            <consortium name="Ensembl"/>
        </authorList>
    </citation>
    <scope>IDENTIFICATION</scope>
</reference>
<dbReference type="InterPro" id="IPR013783">
    <property type="entry name" value="Ig-like_fold"/>
</dbReference>
<dbReference type="SMART" id="SM00406">
    <property type="entry name" value="IGv"/>
    <property type="match status" value="1"/>
</dbReference>
<dbReference type="Gene3D" id="2.60.40.10">
    <property type="entry name" value="Immunoglobulins"/>
    <property type="match status" value="1"/>
</dbReference>
<evidence type="ECO:0000259" key="7">
    <source>
        <dbReference type="PROSITE" id="PS50835"/>
    </source>
</evidence>
<evidence type="ECO:0000256" key="3">
    <source>
        <dbReference type="ARBA" id="ARBA00023170"/>
    </source>
</evidence>
<feature type="chain" id="PRO_5034613681" description="Ig-like domain-containing protein" evidence="6">
    <location>
        <begin position="21"/>
        <end position="128"/>
    </location>
</feature>
<dbReference type="Proteomes" id="UP000694392">
    <property type="component" value="Unplaced"/>
</dbReference>
<reference evidence="8" key="2">
    <citation type="submission" date="2025-09" db="UniProtKB">
        <authorList>
            <consortium name="Ensembl"/>
        </authorList>
    </citation>
    <scope>IDENTIFICATION</scope>
</reference>
<dbReference type="AlphaFoldDB" id="A0A8D0GN30"/>
<dbReference type="InterPro" id="IPR007110">
    <property type="entry name" value="Ig-like_dom"/>
</dbReference>
<dbReference type="OMA" id="SIINCKY"/>
<name>A0A8D0GN30_SPHPU</name>
<keyword evidence="5" id="KW-1279">T cell receptor</keyword>
<dbReference type="SMART" id="SM00409">
    <property type="entry name" value="IG"/>
    <property type="match status" value="1"/>
</dbReference>